<feature type="transmembrane region" description="Helical" evidence="1">
    <location>
        <begin position="6"/>
        <end position="22"/>
    </location>
</feature>
<evidence type="ECO:0000256" key="1">
    <source>
        <dbReference type="SAM" id="Phobius"/>
    </source>
</evidence>
<proteinExistence type="predicted"/>
<sequence length="110" mass="12365">MSECYFYVYICCIYGTLGHYYDSSMDVFSLLVEHISCGTDRDIVSCFGLGFCFCFVFYAVPRRDVSCKCAPIVITPCFDSTRSVEANCIVFHGDGKSTAQLMRFAPHMLA</sequence>
<feature type="transmembrane region" description="Helical" evidence="1">
    <location>
        <begin position="43"/>
        <end position="60"/>
    </location>
</feature>
<keyword evidence="1" id="KW-0472">Membrane</keyword>
<keyword evidence="1" id="KW-0812">Transmembrane</keyword>
<organism evidence="2">
    <name type="scientific">Rhipicephalus zambeziensis</name>
    <dbReference type="NCBI Taxonomy" id="60191"/>
    <lineage>
        <taxon>Eukaryota</taxon>
        <taxon>Metazoa</taxon>
        <taxon>Ecdysozoa</taxon>
        <taxon>Arthropoda</taxon>
        <taxon>Chelicerata</taxon>
        <taxon>Arachnida</taxon>
        <taxon>Acari</taxon>
        <taxon>Parasitiformes</taxon>
        <taxon>Ixodida</taxon>
        <taxon>Ixodoidea</taxon>
        <taxon>Ixodidae</taxon>
        <taxon>Rhipicephalinae</taxon>
        <taxon>Rhipicephalus</taxon>
        <taxon>Rhipicephalus</taxon>
    </lineage>
</organism>
<dbReference type="EMBL" id="GFPF01002392">
    <property type="protein sequence ID" value="MAA13538.1"/>
    <property type="molecule type" value="Transcribed_RNA"/>
</dbReference>
<reference evidence="2" key="1">
    <citation type="journal article" date="2017" name="Parasit. Vectors">
        <title>Sialotranscriptomics of Rhipicephalus zambeziensis reveals intricate expression profiles of secretory proteins and suggests tight temporal transcriptional regulation during blood-feeding.</title>
        <authorList>
            <person name="de Castro M.H."/>
            <person name="de Klerk D."/>
            <person name="Pienaar R."/>
            <person name="Rees D.J.G."/>
            <person name="Mans B.J."/>
        </authorList>
    </citation>
    <scope>NUCLEOTIDE SEQUENCE</scope>
    <source>
        <tissue evidence="2">Salivary glands</tissue>
    </source>
</reference>
<keyword evidence="1" id="KW-1133">Transmembrane helix</keyword>
<dbReference type="AlphaFoldDB" id="A0A224Y7F4"/>
<evidence type="ECO:0000313" key="2">
    <source>
        <dbReference type="EMBL" id="MAA13538.1"/>
    </source>
</evidence>
<name>A0A224Y7F4_9ACAR</name>
<protein>
    <submittedName>
        <fullName evidence="2">Uncharacterized protein</fullName>
    </submittedName>
</protein>
<accession>A0A224Y7F4</accession>